<dbReference type="Proteomes" id="UP000621856">
    <property type="component" value="Unassembled WGS sequence"/>
</dbReference>
<comment type="caution">
    <text evidence="2">The sequence shown here is derived from an EMBL/GenBank/DDBJ whole genome shotgun (WGS) entry which is preliminary data.</text>
</comment>
<evidence type="ECO:0000313" key="2">
    <source>
        <dbReference type="EMBL" id="GGH95987.1"/>
    </source>
</evidence>
<name>A0A8J3A2Z0_9PROT</name>
<protein>
    <recommendedName>
        <fullName evidence="4">PEGA domain-containing protein</fullName>
    </recommendedName>
</protein>
<reference evidence="2" key="2">
    <citation type="submission" date="2020-09" db="EMBL/GenBank/DDBJ databases">
        <authorList>
            <person name="Sun Q."/>
            <person name="Zhou Y."/>
        </authorList>
    </citation>
    <scope>NUCLEOTIDE SEQUENCE</scope>
    <source>
        <strain evidence="2">CGMCC 1.14984</strain>
    </source>
</reference>
<dbReference type="PROSITE" id="PS51257">
    <property type="entry name" value="PROKAR_LIPOPROTEIN"/>
    <property type="match status" value="1"/>
</dbReference>
<dbReference type="AlphaFoldDB" id="A0A8J3A2Z0"/>
<accession>A0A8J3A2Z0</accession>
<organism evidence="2 3">
    <name type="scientific">Aquisalinus luteolus</name>
    <dbReference type="NCBI Taxonomy" id="1566827"/>
    <lineage>
        <taxon>Bacteria</taxon>
        <taxon>Pseudomonadati</taxon>
        <taxon>Pseudomonadota</taxon>
        <taxon>Alphaproteobacteria</taxon>
        <taxon>Parvularculales</taxon>
        <taxon>Parvularculaceae</taxon>
        <taxon>Aquisalinus</taxon>
    </lineage>
</organism>
<sequence>MIFMRYMLVLIIAGLAMSSCTTPVPEKATEKTYPYLLVVTVPSGATLTFTGGDTCETPCPVNVTFQMKMTIAKAGYKPITYTLYGNNPGELLVELELVAPTTSVEEGALPDL</sequence>
<evidence type="ECO:0000256" key="1">
    <source>
        <dbReference type="SAM" id="SignalP"/>
    </source>
</evidence>
<evidence type="ECO:0008006" key="4">
    <source>
        <dbReference type="Google" id="ProtNLM"/>
    </source>
</evidence>
<dbReference type="EMBL" id="BMGZ01000001">
    <property type="protein sequence ID" value="GGH95987.1"/>
    <property type="molecule type" value="Genomic_DNA"/>
</dbReference>
<reference evidence="2" key="1">
    <citation type="journal article" date="2014" name="Int. J. Syst. Evol. Microbiol.">
        <title>Complete genome sequence of Corynebacterium casei LMG S-19264T (=DSM 44701T), isolated from a smear-ripened cheese.</title>
        <authorList>
            <consortium name="US DOE Joint Genome Institute (JGI-PGF)"/>
            <person name="Walter F."/>
            <person name="Albersmeier A."/>
            <person name="Kalinowski J."/>
            <person name="Ruckert C."/>
        </authorList>
    </citation>
    <scope>NUCLEOTIDE SEQUENCE</scope>
    <source>
        <strain evidence="2">CGMCC 1.14984</strain>
    </source>
</reference>
<gene>
    <name evidence="2" type="ORF">GCM10011355_13830</name>
</gene>
<keyword evidence="1" id="KW-0732">Signal</keyword>
<proteinExistence type="predicted"/>
<evidence type="ECO:0000313" key="3">
    <source>
        <dbReference type="Proteomes" id="UP000621856"/>
    </source>
</evidence>
<feature type="signal peptide" evidence="1">
    <location>
        <begin position="1"/>
        <end position="28"/>
    </location>
</feature>
<feature type="chain" id="PRO_5035256492" description="PEGA domain-containing protein" evidence="1">
    <location>
        <begin position="29"/>
        <end position="112"/>
    </location>
</feature>